<accession>A0ABT4RX43</accession>
<dbReference type="InterPro" id="IPR009993">
    <property type="entry name" value="WecF"/>
</dbReference>
<evidence type="ECO:0000313" key="7">
    <source>
        <dbReference type="Proteomes" id="UP001149142"/>
    </source>
</evidence>
<comment type="caution">
    <text evidence="6">The sequence shown here is derived from an EMBL/GenBank/DDBJ whole genome shotgun (WGS) entry which is preliminary data.</text>
</comment>
<evidence type="ECO:0000256" key="3">
    <source>
        <dbReference type="ARBA" id="ARBA00022676"/>
    </source>
</evidence>
<reference evidence="6" key="1">
    <citation type="submission" date="2022-11" db="EMBL/GenBank/DDBJ databases">
        <title>Refractory cell wall polysaccharides provide important carbon source for microbial heterotrophs in the hadal ocean.</title>
        <authorList>
            <person name="Zhu X."/>
        </authorList>
    </citation>
    <scope>NUCLEOTIDE SEQUENCE</scope>
    <source>
        <strain evidence="6">MTRN7</strain>
    </source>
</reference>
<evidence type="ECO:0000256" key="5">
    <source>
        <dbReference type="ARBA" id="ARBA00023136"/>
    </source>
</evidence>
<proteinExistence type="predicted"/>
<keyword evidence="3 6" id="KW-0328">Glycosyltransferase</keyword>
<dbReference type="EMBL" id="JAPFGC010000002">
    <property type="protein sequence ID" value="MDA0176121.1"/>
    <property type="molecule type" value="Genomic_DNA"/>
</dbReference>
<dbReference type="Proteomes" id="UP001149142">
    <property type="component" value="Unassembled WGS sequence"/>
</dbReference>
<keyword evidence="5" id="KW-0472">Membrane</keyword>
<dbReference type="GO" id="GO:0102031">
    <property type="term" value="F:4-acetamido-4,6-dideoxy-D-galactose transferase activity"/>
    <property type="evidence" value="ECO:0007669"/>
    <property type="project" value="UniProtKB-EC"/>
</dbReference>
<keyword evidence="2" id="KW-0997">Cell inner membrane</keyword>
<dbReference type="Pfam" id="PF07429">
    <property type="entry name" value="Glyco_transf_56"/>
    <property type="match status" value="1"/>
</dbReference>
<evidence type="ECO:0000313" key="6">
    <source>
        <dbReference type="EMBL" id="MDA0176121.1"/>
    </source>
</evidence>
<dbReference type="EC" id="2.4.1.325" evidence="6"/>
<evidence type="ECO:0000256" key="1">
    <source>
        <dbReference type="ARBA" id="ARBA00022475"/>
    </source>
</evidence>
<gene>
    <name evidence="6" type="ORF">OOZ35_01280</name>
</gene>
<protein>
    <submittedName>
        <fullName evidence="6">TDP-N-acetylfucosamine:lipid II N-acetylfucosaminyltransferase</fullName>
        <ecNumber evidence="6">2.4.1.325</ecNumber>
    </submittedName>
</protein>
<keyword evidence="4 6" id="KW-0808">Transferase</keyword>
<evidence type="ECO:0000256" key="4">
    <source>
        <dbReference type="ARBA" id="ARBA00022679"/>
    </source>
</evidence>
<keyword evidence="7" id="KW-1185">Reference proteome</keyword>
<name>A0ABT4RX43_9FLAO</name>
<dbReference type="RefSeq" id="WP_106687244.1">
    <property type="nucleotide sequence ID" value="NZ_JAPFGC010000002.1"/>
</dbReference>
<keyword evidence="1" id="KW-1003">Cell membrane</keyword>
<evidence type="ECO:0000256" key="2">
    <source>
        <dbReference type="ARBA" id="ARBA00022519"/>
    </source>
</evidence>
<organism evidence="6 7">
    <name type="scientific">Mesoflavibacter profundi</name>
    <dbReference type="NCBI Taxonomy" id="2708110"/>
    <lineage>
        <taxon>Bacteria</taxon>
        <taxon>Pseudomonadati</taxon>
        <taxon>Bacteroidota</taxon>
        <taxon>Flavobacteriia</taxon>
        <taxon>Flavobacteriales</taxon>
        <taxon>Flavobacteriaceae</taxon>
        <taxon>Mesoflavibacter</taxon>
    </lineage>
</organism>
<sequence>MSKPLIYHICEDEKFINSAIKQFEDVYSGYNKFYVLVKDITQEFRYINKQSFVTKVDSNSVLNIIDQITSKDIVVFHSLSKDFYDFCLQLPQSIQTVWMCFGFEIYNDHNYTKDAPILAPITLKKFIRKSPSTNYSLKKRVKNALRPIYHALKGNRELSFIKKKEKSIQRIDYLATSFKQEHHSICKFIQQEKKNFKFWYYPLHLIVDVNAKIESNKTAILIGNSGFRTGNHLDVFNALKQLPITQSKIYVPLSYGNPNYIQAIKEEGQLIFKDKFNPLLTFLPLKDYNQILNTIGIAIFYNFRQQAVGNTIAILWYGAKVFLSEKNPFYHYLKDLGIIVFSVEKDLNAQSISSHLDINQIENNRKILYDQLNQNQLKRDLENQIHSILNLNK</sequence>